<feature type="region of interest" description="Disordered" evidence="1">
    <location>
        <begin position="57"/>
        <end position="112"/>
    </location>
</feature>
<feature type="compositionally biased region" description="Polar residues" evidence="1">
    <location>
        <begin position="65"/>
        <end position="80"/>
    </location>
</feature>
<keyword evidence="3" id="KW-1185">Reference proteome</keyword>
<evidence type="ECO:0000313" key="2">
    <source>
        <dbReference type="EMBL" id="RNA42414.1"/>
    </source>
</evidence>
<dbReference type="EMBL" id="REGN01000367">
    <property type="protein sequence ID" value="RNA42414.1"/>
    <property type="molecule type" value="Genomic_DNA"/>
</dbReference>
<reference evidence="2 3" key="1">
    <citation type="journal article" date="2018" name="Sci. Rep.">
        <title>Genomic signatures of local adaptation to the degree of environmental predictability in rotifers.</title>
        <authorList>
            <person name="Franch-Gras L."/>
            <person name="Hahn C."/>
            <person name="Garcia-Roger E.M."/>
            <person name="Carmona M.J."/>
            <person name="Serra M."/>
            <person name="Gomez A."/>
        </authorList>
    </citation>
    <scope>NUCLEOTIDE SEQUENCE [LARGE SCALE GENOMIC DNA]</scope>
    <source>
        <strain evidence="2">HYR1</strain>
    </source>
</reference>
<name>A0A3M7T310_BRAPC</name>
<sequence length="112" mass="12674">MELLFIHSVSVFKVPGQPLNGRSFGRSARQSNFWIAIINSVKYTGGQKTGQLYEKTVQQKREKTIPTTNNKEPITTTINDQPTNINNNQQLPTNNYQQPTTNTNQQPTPNNN</sequence>
<evidence type="ECO:0000313" key="3">
    <source>
        <dbReference type="Proteomes" id="UP000276133"/>
    </source>
</evidence>
<dbReference type="AlphaFoldDB" id="A0A3M7T310"/>
<organism evidence="2 3">
    <name type="scientific">Brachionus plicatilis</name>
    <name type="common">Marine rotifer</name>
    <name type="synonym">Brachionus muelleri</name>
    <dbReference type="NCBI Taxonomy" id="10195"/>
    <lineage>
        <taxon>Eukaryota</taxon>
        <taxon>Metazoa</taxon>
        <taxon>Spiralia</taxon>
        <taxon>Gnathifera</taxon>
        <taxon>Rotifera</taxon>
        <taxon>Eurotatoria</taxon>
        <taxon>Monogononta</taxon>
        <taxon>Pseudotrocha</taxon>
        <taxon>Ploima</taxon>
        <taxon>Brachionidae</taxon>
        <taxon>Brachionus</taxon>
    </lineage>
</organism>
<feature type="compositionally biased region" description="Low complexity" evidence="1">
    <location>
        <begin position="81"/>
        <end position="112"/>
    </location>
</feature>
<dbReference type="Proteomes" id="UP000276133">
    <property type="component" value="Unassembled WGS sequence"/>
</dbReference>
<gene>
    <name evidence="2" type="ORF">BpHYR1_008051</name>
</gene>
<comment type="caution">
    <text evidence="2">The sequence shown here is derived from an EMBL/GenBank/DDBJ whole genome shotgun (WGS) entry which is preliminary data.</text>
</comment>
<evidence type="ECO:0000256" key="1">
    <source>
        <dbReference type="SAM" id="MobiDB-lite"/>
    </source>
</evidence>
<proteinExistence type="predicted"/>
<protein>
    <submittedName>
        <fullName evidence="2">Uncharacterized protein</fullName>
    </submittedName>
</protein>
<accession>A0A3M7T310</accession>